<comment type="caution">
    <text evidence="2">The sequence shown here is derived from an EMBL/GenBank/DDBJ whole genome shotgun (WGS) entry which is preliminary data.</text>
</comment>
<dbReference type="EMBL" id="JAHHGZ010000019">
    <property type="protein sequence ID" value="MBW4669268.1"/>
    <property type="molecule type" value="Genomic_DNA"/>
</dbReference>
<evidence type="ECO:0000256" key="1">
    <source>
        <dbReference type="SAM" id="Phobius"/>
    </source>
</evidence>
<protein>
    <submittedName>
        <fullName evidence="2">Uncharacterized protein</fullName>
    </submittedName>
</protein>
<dbReference type="Proteomes" id="UP000729701">
    <property type="component" value="Unassembled WGS sequence"/>
</dbReference>
<accession>A0A951UT16</accession>
<sequence>MDKQKKPVYRNLWFERLMATIALFNLGLVFFDMSYVPWRDFYLRRVPQITKIYDPIKGIEPYRDTANYLKTVETLKEEVSQTGLRSSAAETLLKDLSLQSVEIIQSNPFAAAGKAGTLEKIKNRMRDRIYPKSYRGKRSATEAFKIFWSQQHLGTNTWQQEIKFFDTQIQPLIATNYYRSVGENGEFTDNFWIVDLPFITLFAVELLSRAFLIKRRHPGFSWLNAILWRWYDLFLLLPFFQWLRIIPVILRLDKAHLVNLDSIRKQFQQAIVSNFAEEITELVVVRVINQIQGSIQRGELTRWLLQKDSLRPYVDINNVNEMEAIAGILVQAIVYEVLPKIQPEIAAILRHNIDSALSQTPVYRNLENLPGVKQMQTQLSDQLATQITTNLYNAIVKATKDPVAAKLSSKLVQRFTEAFGAEIQKKHVIAELQTLLSDLLEEVKINYVQRLSNEDVEQILEQTRQLRTKGAVSSVIKKTSHSLPPR</sequence>
<name>A0A951UT16_9CYAN</name>
<keyword evidence="1" id="KW-0472">Membrane</keyword>
<feature type="transmembrane region" description="Helical" evidence="1">
    <location>
        <begin position="191"/>
        <end position="212"/>
    </location>
</feature>
<feature type="transmembrane region" description="Helical" evidence="1">
    <location>
        <begin position="12"/>
        <end position="31"/>
    </location>
</feature>
<evidence type="ECO:0000313" key="2">
    <source>
        <dbReference type="EMBL" id="MBW4669268.1"/>
    </source>
</evidence>
<evidence type="ECO:0000313" key="3">
    <source>
        <dbReference type="Proteomes" id="UP000729701"/>
    </source>
</evidence>
<dbReference type="AlphaFoldDB" id="A0A951UT16"/>
<reference evidence="2" key="1">
    <citation type="submission" date="2021-05" db="EMBL/GenBank/DDBJ databases">
        <authorList>
            <person name="Pietrasiak N."/>
            <person name="Ward R."/>
            <person name="Stajich J.E."/>
            <person name="Kurbessoian T."/>
        </authorList>
    </citation>
    <scope>NUCLEOTIDE SEQUENCE</scope>
    <source>
        <strain evidence="2">GSE-NOS-MK-12-04C</strain>
    </source>
</reference>
<keyword evidence="1" id="KW-0812">Transmembrane</keyword>
<reference evidence="2" key="2">
    <citation type="journal article" date="2022" name="Microbiol. Resour. Announc.">
        <title>Metagenome Sequencing to Explore Phylogenomics of Terrestrial Cyanobacteria.</title>
        <authorList>
            <person name="Ward R.D."/>
            <person name="Stajich J.E."/>
            <person name="Johansen J.R."/>
            <person name="Huntemann M."/>
            <person name="Clum A."/>
            <person name="Foster B."/>
            <person name="Foster B."/>
            <person name="Roux S."/>
            <person name="Palaniappan K."/>
            <person name="Varghese N."/>
            <person name="Mukherjee S."/>
            <person name="Reddy T.B.K."/>
            <person name="Daum C."/>
            <person name="Copeland A."/>
            <person name="Chen I.A."/>
            <person name="Ivanova N.N."/>
            <person name="Kyrpides N.C."/>
            <person name="Shapiro N."/>
            <person name="Eloe-Fadrosh E.A."/>
            <person name="Pietrasiak N."/>
        </authorList>
    </citation>
    <scope>NUCLEOTIDE SEQUENCE</scope>
    <source>
        <strain evidence="2">GSE-NOS-MK-12-04C</strain>
    </source>
</reference>
<keyword evidence="1" id="KW-1133">Transmembrane helix</keyword>
<gene>
    <name evidence="2" type="ORF">KME60_18060</name>
</gene>
<proteinExistence type="predicted"/>
<organism evidence="2 3">
    <name type="scientific">Cyanomargarita calcarea GSE-NOS-MK-12-04C</name>
    <dbReference type="NCBI Taxonomy" id="2839659"/>
    <lineage>
        <taxon>Bacteria</taxon>
        <taxon>Bacillati</taxon>
        <taxon>Cyanobacteriota</taxon>
        <taxon>Cyanophyceae</taxon>
        <taxon>Nostocales</taxon>
        <taxon>Cyanomargaritaceae</taxon>
        <taxon>Cyanomargarita</taxon>
    </lineage>
</organism>